<dbReference type="KEGG" id="tmu:101345582"/>
<dbReference type="PANTHER" id="PTHR20859:SF5">
    <property type="entry name" value="INTERFERON GAMMA RECEPTOR 1"/>
    <property type="match status" value="1"/>
</dbReference>
<dbReference type="Pfam" id="PF07140">
    <property type="entry name" value="IFNGR1_D2"/>
    <property type="match status" value="1"/>
</dbReference>
<keyword evidence="7" id="KW-1185">Reference proteome</keyword>
<dbReference type="SUPFAM" id="SSF49265">
    <property type="entry name" value="Fibronectin type III"/>
    <property type="match status" value="2"/>
</dbReference>
<evidence type="ECO:0000256" key="4">
    <source>
        <dbReference type="SAM" id="SignalP"/>
    </source>
</evidence>
<proteinExistence type="inferred from homology"/>
<dbReference type="PANTHER" id="PTHR20859">
    <property type="entry name" value="INTERFERON/INTERLEUKIN RECEPTOR"/>
    <property type="match status" value="1"/>
</dbReference>
<protein>
    <submittedName>
        <fullName evidence="8">Interferon gamma receptor 1 isoform X1</fullName>
    </submittedName>
</protein>
<reference evidence="8" key="1">
    <citation type="submission" date="2025-08" db="UniProtKB">
        <authorList>
            <consortium name="RefSeq"/>
        </authorList>
    </citation>
    <scope>IDENTIFICATION</scope>
</reference>
<gene>
    <name evidence="8" type="primary">IFNGR1</name>
</gene>
<feature type="domain" description="Interferon gamma receptor D2" evidence="6">
    <location>
        <begin position="132"/>
        <end position="258"/>
    </location>
</feature>
<dbReference type="Proteomes" id="UP000248480">
    <property type="component" value="Unplaced"/>
</dbReference>
<dbReference type="InterPro" id="IPR050650">
    <property type="entry name" value="Type-II_Cytokine-TF_Rcpt"/>
</dbReference>
<dbReference type="InterPro" id="IPR003961">
    <property type="entry name" value="FN3_dom"/>
</dbReference>
<dbReference type="GO" id="GO:0019955">
    <property type="term" value="F:cytokine binding"/>
    <property type="evidence" value="ECO:0007669"/>
    <property type="project" value="InterPro"/>
</dbReference>
<dbReference type="CTD" id="3459"/>
<keyword evidence="8" id="KW-0675">Receptor</keyword>
<keyword evidence="3" id="KW-0472">Membrane</keyword>
<dbReference type="FunCoup" id="A0A2Y9R1L4">
    <property type="interactions" value="1017"/>
</dbReference>
<dbReference type="GO" id="GO:0004896">
    <property type="term" value="F:cytokine receptor activity"/>
    <property type="evidence" value="ECO:0007669"/>
    <property type="project" value="InterPro"/>
</dbReference>
<dbReference type="STRING" id="127582.A0A2Y9R1L4"/>
<feature type="compositionally biased region" description="Polar residues" evidence="2">
    <location>
        <begin position="402"/>
        <end position="422"/>
    </location>
</feature>
<keyword evidence="4" id="KW-0732">Signal</keyword>
<evidence type="ECO:0000313" key="7">
    <source>
        <dbReference type="Proteomes" id="UP000248480"/>
    </source>
</evidence>
<dbReference type="InterPro" id="IPR013783">
    <property type="entry name" value="Ig-like_fold"/>
</dbReference>
<name>A0A2Y9R1L4_TRIMA</name>
<feature type="transmembrane region" description="Helical" evidence="3">
    <location>
        <begin position="266"/>
        <end position="288"/>
    </location>
</feature>
<dbReference type="AlphaFoldDB" id="A0A2Y9R1L4"/>
<evidence type="ECO:0000259" key="6">
    <source>
        <dbReference type="Pfam" id="PF07140"/>
    </source>
</evidence>
<dbReference type="InterPro" id="IPR036116">
    <property type="entry name" value="FN3_sf"/>
</dbReference>
<feature type="chain" id="PRO_5015981519" evidence="4">
    <location>
        <begin position="18"/>
        <end position="500"/>
    </location>
</feature>
<comment type="similarity">
    <text evidence="1">Belongs to the type II cytokine receptor family.</text>
</comment>
<keyword evidence="3" id="KW-1133">Transmembrane helix</keyword>
<accession>A0A2Y9R1L4</accession>
<keyword evidence="3" id="KW-0812">Transmembrane</keyword>
<sequence length="500" mass="55390">MALYVLLLLVLVVQAQSRTEMSIAEPEPSSVPVPTNVTIESYNMNPVLSWEYQITVPTSVFTVQVKNYGDGKWIDACTNISHHQCNIFKAISDPSSPVWARVKARLGQKESAYVESKEFIMCQQGKVGPPKLDVSKKENQIIIDIFHPSIIVNGEEIGIMSDYDDSCYSFIYNLYVRINGSEFSQDENGVISLHIKRSHAFLLFFMQTVSQQVDNCNETQCWSSIPVSSLNAEYCVSAEGVADRWDVTTEKSKEYCITVPDNSTTYSLWIPVVSAVLFVLLIFIFVYCQIKKINPFKRKSITLPKSLLSVVKNATSETKPESKYVSFITSYQPIALENEKVISGEQLSPATISSMHTEGNPGEVENIEEVSSETEVVTIEEENTSDVVPGSPVTTIRRENSLHSSSNQSKPGSVTLNLYHSRNGSDSGLVESDSSLSDSEFPPGNKTEIKAEGQDSTTLRNTTTSFGYDKPHVLVELLVDGGGKESLIGYRLPADSKEFS</sequence>
<feature type="region of interest" description="Disordered" evidence="2">
    <location>
        <begin position="399"/>
        <end position="466"/>
    </location>
</feature>
<dbReference type="Pfam" id="PF20634">
    <property type="entry name" value="IFNGR1_transm"/>
    <property type="match status" value="1"/>
</dbReference>
<dbReference type="PRINTS" id="PR01777">
    <property type="entry name" value="INTERFERONGR"/>
</dbReference>
<dbReference type="GO" id="GO:0060333">
    <property type="term" value="P:type II interferon-mediated signaling pathway"/>
    <property type="evidence" value="ECO:0007669"/>
    <property type="project" value="InterPro"/>
</dbReference>
<feature type="compositionally biased region" description="Low complexity" evidence="2">
    <location>
        <begin position="424"/>
        <end position="440"/>
    </location>
</feature>
<organism evidence="7 8">
    <name type="scientific">Trichechus manatus latirostris</name>
    <name type="common">Florida manatee</name>
    <dbReference type="NCBI Taxonomy" id="127582"/>
    <lineage>
        <taxon>Eukaryota</taxon>
        <taxon>Metazoa</taxon>
        <taxon>Chordata</taxon>
        <taxon>Craniata</taxon>
        <taxon>Vertebrata</taxon>
        <taxon>Euteleostomi</taxon>
        <taxon>Mammalia</taxon>
        <taxon>Eutheria</taxon>
        <taxon>Afrotheria</taxon>
        <taxon>Sirenia</taxon>
        <taxon>Trichechidae</taxon>
        <taxon>Trichechus</taxon>
    </lineage>
</organism>
<dbReference type="Gene3D" id="2.60.40.10">
    <property type="entry name" value="Immunoglobulins"/>
    <property type="match status" value="2"/>
</dbReference>
<dbReference type="GeneID" id="101345582"/>
<evidence type="ECO:0000256" key="1">
    <source>
        <dbReference type="ARBA" id="ARBA00005399"/>
    </source>
</evidence>
<evidence type="ECO:0000256" key="3">
    <source>
        <dbReference type="SAM" id="Phobius"/>
    </source>
</evidence>
<dbReference type="Pfam" id="PF01108">
    <property type="entry name" value="Tissue_fac"/>
    <property type="match status" value="1"/>
</dbReference>
<dbReference type="RefSeq" id="XP_023585544.1">
    <property type="nucleotide sequence ID" value="XM_023729776.1"/>
</dbReference>
<feature type="signal peptide" evidence="4">
    <location>
        <begin position="1"/>
        <end position="17"/>
    </location>
</feature>
<dbReference type="GO" id="GO:0005886">
    <property type="term" value="C:plasma membrane"/>
    <property type="evidence" value="ECO:0007669"/>
    <property type="project" value="TreeGrafter"/>
</dbReference>
<evidence type="ECO:0000256" key="2">
    <source>
        <dbReference type="SAM" id="MobiDB-lite"/>
    </source>
</evidence>
<feature type="domain" description="Fibronectin type-III" evidence="5">
    <location>
        <begin position="7"/>
        <end position="112"/>
    </location>
</feature>
<evidence type="ECO:0000313" key="8">
    <source>
        <dbReference type="RefSeq" id="XP_023585544.1"/>
    </source>
</evidence>
<dbReference type="InParanoid" id="A0A2Y9R1L4"/>
<dbReference type="InterPro" id="IPR008355">
    <property type="entry name" value="Interferon_gamma_rcpt_asu"/>
</dbReference>
<dbReference type="InterPro" id="IPR021126">
    <property type="entry name" value="IFN_gamma_rc_D2_pox/mammal"/>
</dbReference>
<dbReference type="FunFam" id="2.60.40.10:FF:001425">
    <property type="entry name" value="Interferon gamma receptor 1"/>
    <property type="match status" value="1"/>
</dbReference>
<feature type="compositionally biased region" description="Polar residues" evidence="2">
    <location>
        <begin position="454"/>
        <end position="466"/>
    </location>
</feature>
<evidence type="ECO:0000259" key="5">
    <source>
        <dbReference type="Pfam" id="PF01108"/>
    </source>
</evidence>